<dbReference type="GO" id="GO:0016491">
    <property type="term" value="F:oxidoreductase activity"/>
    <property type="evidence" value="ECO:0007669"/>
    <property type="project" value="UniProtKB-KW"/>
</dbReference>
<evidence type="ECO:0000256" key="2">
    <source>
        <dbReference type="ARBA" id="ARBA00023002"/>
    </source>
</evidence>
<reference evidence="4" key="1">
    <citation type="submission" date="2020-02" db="EMBL/GenBank/DDBJ databases">
        <authorList>
            <person name="Meier V. D."/>
        </authorList>
    </citation>
    <scope>NUCLEOTIDE SEQUENCE</scope>
    <source>
        <strain evidence="4">AVDCRST_MAG64</strain>
    </source>
</reference>
<proteinExistence type="inferred from homology"/>
<comment type="similarity">
    <text evidence="1 3">Belongs to the short-chain dehydrogenases/reductases (SDR) family.</text>
</comment>
<dbReference type="PRINTS" id="PR00081">
    <property type="entry name" value="GDHRDH"/>
</dbReference>
<sequence>MQLQGRRAIITGANRGLGREIAAHYVREGASVVLTARDEKLLGEVREALAPLAMMAGQRVEALAGDVGDPAHAKEAAARLGGLPGNELVLVNNAGVYGPKGLIEDVDWAEWEQAIRINLFGVVHMCRAVIPMMRKANYGKIVNLSGGGATNPLPRISAYAASKAAVVRTTETLAGELREANVDVNAVAPGALNTRMLDEALAAGPEKVGPAHYERLLKQRDEGGAPIARAAELAVFLGSAVSDGITGRLISAVWDNWDQFPRWRDAMSETDIYTLRRIVAKDRGRDWDK</sequence>
<gene>
    <name evidence="4" type="ORF">AVDCRST_MAG64-841</name>
</gene>
<dbReference type="InterPro" id="IPR002347">
    <property type="entry name" value="SDR_fam"/>
</dbReference>
<dbReference type="PANTHER" id="PTHR44196">
    <property type="entry name" value="DEHYDROGENASE/REDUCTASE SDR FAMILY MEMBER 7B"/>
    <property type="match status" value="1"/>
</dbReference>
<evidence type="ECO:0000256" key="3">
    <source>
        <dbReference type="RuleBase" id="RU000363"/>
    </source>
</evidence>
<dbReference type="InterPro" id="IPR036291">
    <property type="entry name" value="NAD(P)-bd_dom_sf"/>
</dbReference>
<name>A0A6J4NDF5_9BACT</name>
<dbReference type="GO" id="GO:0016020">
    <property type="term" value="C:membrane"/>
    <property type="evidence" value="ECO:0007669"/>
    <property type="project" value="TreeGrafter"/>
</dbReference>
<dbReference type="PANTHER" id="PTHR44196:SF1">
    <property type="entry name" value="DEHYDROGENASE_REDUCTASE SDR FAMILY MEMBER 7B"/>
    <property type="match status" value="1"/>
</dbReference>
<dbReference type="CDD" id="cd05233">
    <property type="entry name" value="SDR_c"/>
    <property type="match status" value="1"/>
</dbReference>
<dbReference type="EMBL" id="CADCUQ010000204">
    <property type="protein sequence ID" value="CAA9384344.1"/>
    <property type="molecule type" value="Genomic_DNA"/>
</dbReference>
<organism evidence="4">
    <name type="scientific">uncultured Phycisphaerae bacterium</name>
    <dbReference type="NCBI Taxonomy" id="904963"/>
    <lineage>
        <taxon>Bacteria</taxon>
        <taxon>Pseudomonadati</taxon>
        <taxon>Planctomycetota</taxon>
        <taxon>Phycisphaerae</taxon>
        <taxon>environmental samples</taxon>
    </lineage>
</organism>
<keyword evidence="2" id="KW-0560">Oxidoreductase</keyword>
<dbReference type="Pfam" id="PF00106">
    <property type="entry name" value="adh_short"/>
    <property type="match status" value="1"/>
</dbReference>
<protein>
    <submittedName>
        <fullName evidence="4">Short-chain dehydrogenase/reductase SDR</fullName>
    </submittedName>
</protein>
<evidence type="ECO:0000313" key="4">
    <source>
        <dbReference type="EMBL" id="CAA9384344.1"/>
    </source>
</evidence>
<dbReference type="SUPFAM" id="SSF51735">
    <property type="entry name" value="NAD(P)-binding Rossmann-fold domains"/>
    <property type="match status" value="1"/>
</dbReference>
<dbReference type="PRINTS" id="PR00080">
    <property type="entry name" value="SDRFAMILY"/>
</dbReference>
<accession>A0A6J4NDF5</accession>
<dbReference type="AlphaFoldDB" id="A0A6J4NDF5"/>
<dbReference type="Gene3D" id="3.40.50.720">
    <property type="entry name" value="NAD(P)-binding Rossmann-like Domain"/>
    <property type="match status" value="1"/>
</dbReference>
<evidence type="ECO:0000256" key="1">
    <source>
        <dbReference type="ARBA" id="ARBA00006484"/>
    </source>
</evidence>